<comment type="similarity">
    <text evidence="1">Belongs to the LOB domain-containing protein family.</text>
</comment>
<name>A0A4Y7KRI8_PAPSO</name>
<dbReference type="OMA" id="RRKCNNG"/>
<feature type="domain" description="LOB" evidence="3">
    <location>
        <begin position="7"/>
        <end position="109"/>
    </location>
</feature>
<dbReference type="InterPro" id="IPR004883">
    <property type="entry name" value="LOB"/>
</dbReference>
<dbReference type="EMBL" id="CM010723">
    <property type="protein sequence ID" value="RZC75953.1"/>
    <property type="molecule type" value="Genomic_DNA"/>
</dbReference>
<organism evidence="4 5">
    <name type="scientific">Papaver somniferum</name>
    <name type="common">Opium poppy</name>
    <dbReference type="NCBI Taxonomy" id="3469"/>
    <lineage>
        <taxon>Eukaryota</taxon>
        <taxon>Viridiplantae</taxon>
        <taxon>Streptophyta</taxon>
        <taxon>Embryophyta</taxon>
        <taxon>Tracheophyta</taxon>
        <taxon>Spermatophyta</taxon>
        <taxon>Magnoliopsida</taxon>
        <taxon>Ranunculales</taxon>
        <taxon>Papaveraceae</taxon>
        <taxon>Papaveroideae</taxon>
        <taxon>Papaver</taxon>
    </lineage>
</organism>
<evidence type="ECO:0000313" key="4">
    <source>
        <dbReference type="EMBL" id="RZC75953.1"/>
    </source>
</evidence>
<feature type="coiled-coil region" evidence="2">
    <location>
        <begin position="88"/>
        <end position="115"/>
    </location>
</feature>
<dbReference type="Proteomes" id="UP000316621">
    <property type="component" value="Chromosome 9"/>
</dbReference>
<evidence type="ECO:0000259" key="3">
    <source>
        <dbReference type="PROSITE" id="PS50891"/>
    </source>
</evidence>
<dbReference type="AlphaFoldDB" id="A0A4Y7KRI8"/>
<gene>
    <name evidence="4" type="ORF">C5167_000210</name>
</gene>
<dbReference type="GO" id="GO:0009755">
    <property type="term" value="P:hormone-mediated signaling pathway"/>
    <property type="evidence" value="ECO:0007669"/>
    <property type="project" value="TreeGrafter"/>
</dbReference>
<dbReference type="GO" id="GO:0045893">
    <property type="term" value="P:positive regulation of DNA-templated transcription"/>
    <property type="evidence" value="ECO:0007669"/>
    <property type="project" value="TreeGrafter"/>
</dbReference>
<proteinExistence type="inferred from homology"/>
<evidence type="ECO:0000256" key="1">
    <source>
        <dbReference type="ARBA" id="ARBA00005474"/>
    </source>
</evidence>
<dbReference type="STRING" id="3469.A0A4Y7KRI8"/>
<dbReference type="PANTHER" id="PTHR31529">
    <property type="entry name" value="LOB DOMAIN CONTAINING PROTEIN"/>
    <property type="match status" value="1"/>
</dbReference>
<sequence>MMGKHGASCGACKFLRRKCNNGCVFAPYFCFDESATHFAAVHKVFGAANVSKHLSQLPVQDRSEAALTISYEAIARMRDPTYGCVAQIFALQQQVAILQKEIQNLETQVAATRSTSAPVNHQSVHTFNNINSSPFHFSSSQLHDWNLHNSDPSNLMSIINGNVVTLQMNQIFGAEYTNVPNSCQSGQLEQEIFFNDPCWLDIPTISLQSSSTGQVINCPSLLDDILLI</sequence>
<dbReference type="PROSITE" id="PS50891">
    <property type="entry name" value="LOB"/>
    <property type="match status" value="1"/>
</dbReference>
<evidence type="ECO:0000313" key="5">
    <source>
        <dbReference type="Proteomes" id="UP000316621"/>
    </source>
</evidence>
<dbReference type="Gramene" id="RZC75953">
    <property type="protein sequence ID" value="RZC75953"/>
    <property type="gene ID" value="C5167_000210"/>
</dbReference>
<dbReference type="PANTHER" id="PTHR31529:SF23">
    <property type="entry name" value="LOB DOMAIN-CONTAINING PROTEIN 16"/>
    <property type="match status" value="1"/>
</dbReference>
<dbReference type="Pfam" id="PF03195">
    <property type="entry name" value="LOB"/>
    <property type="match status" value="1"/>
</dbReference>
<dbReference type="GO" id="GO:0005634">
    <property type="term" value="C:nucleus"/>
    <property type="evidence" value="ECO:0007669"/>
    <property type="project" value="TreeGrafter"/>
</dbReference>
<evidence type="ECO:0000256" key="2">
    <source>
        <dbReference type="SAM" id="Coils"/>
    </source>
</evidence>
<keyword evidence="5" id="KW-1185">Reference proteome</keyword>
<reference evidence="4 5" key="1">
    <citation type="journal article" date="2018" name="Science">
        <title>The opium poppy genome and morphinan production.</title>
        <authorList>
            <person name="Guo L."/>
            <person name="Winzer T."/>
            <person name="Yang X."/>
            <person name="Li Y."/>
            <person name="Ning Z."/>
            <person name="He Z."/>
            <person name="Teodor R."/>
            <person name="Lu Y."/>
            <person name="Bowser T.A."/>
            <person name="Graham I.A."/>
            <person name="Ye K."/>
        </authorList>
    </citation>
    <scope>NUCLEOTIDE SEQUENCE [LARGE SCALE GENOMIC DNA]</scope>
    <source>
        <strain evidence="5">cv. HN1</strain>
        <tissue evidence="4">Leaves</tissue>
    </source>
</reference>
<accession>A0A4Y7KRI8</accession>
<protein>
    <recommendedName>
        <fullName evidence="3">LOB domain-containing protein</fullName>
    </recommendedName>
</protein>
<keyword evidence="2" id="KW-0175">Coiled coil</keyword>